<dbReference type="GO" id="GO:0009693">
    <property type="term" value="P:ethylene biosynthetic process"/>
    <property type="evidence" value="ECO:0007669"/>
    <property type="project" value="UniProtKB-KW"/>
</dbReference>
<dbReference type="RefSeq" id="WP_028312997.1">
    <property type="nucleotide sequence ID" value="NZ_KI519499.1"/>
</dbReference>
<evidence type="ECO:0000259" key="12">
    <source>
        <dbReference type="PROSITE" id="PS51471"/>
    </source>
</evidence>
<keyword evidence="13" id="KW-1185">Reference proteome</keyword>
<dbReference type="InterPro" id="IPR050231">
    <property type="entry name" value="Iron_ascorbate_oxido_reductase"/>
</dbReference>
<dbReference type="PROSITE" id="PS51471">
    <property type="entry name" value="FE2OG_OXY"/>
    <property type="match status" value="1"/>
</dbReference>
<evidence type="ECO:0000256" key="9">
    <source>
        <dbReference type="ARBA" id="ARBA00047725"/>
    </source>
</evidence>
<evidence type="ECO:0000313" key="13">
    <source>
        <dbReference type="Proteomes" id="UP000675920"/>
    </source>
</evidence>
<keyword evidence="6" id="KW-0266">Ethylene biosynthesis</keyword>
<dbReference type="AlphaFoldDB" id="A0A8B6X6P7"/>
<evidence type="ECO:0000256" key="6">
    <source>
        <dbReference type="ARBA" id="ARBA00022666"/>
    </source>
</evidence>
<comment type="pathway">
    <text evidence="2">Alkene biosynthesis; ethylene biosynthesis via 2-oxoglutarate.</text>
</comment>
<comment type="similarity">
    <text evidence="11">Belongs to the iron/ascorbate-dependent oxidoreductase family.</text>
</comment>
<accession>A0A8B6X6P7</accession>
<dbReference type="InterPro" id="IPR026992">
    <property type="entry name" value="DIOX_N"/>
</dbReference>
<dbReference type="GO" id="GO:0102276">
    <property type="term" value="F:2-oxoglutarate oxygenase/decarboxylase (ethylene-forming) activity"/>
    <property type="evidence" value="ECO:0007669"/>
    <property type="project" value="UniProtKB-EC"/>
</dbReference>
<dbReference type="InterPro" id="IPR005123">
    <property type="entry name" value="Oxoglu/Fe-dep_dioxygenase_dom"/>
</dbReference>
<evidence type="ECO:0000256" key="3">
    <source>
        <dbReference type="ARBA" id="ARBA00012293"/>
    </source>
</evidence>
<dbReference type="GO" id="GO:0046872">
    <property type="term" value="F:metal ion binding"/>
    <property type="evidence" value="ECO:0007669"/>
    <property type="project" value="UniProtKB-KW"/>
</dbReference>
<evidence type="ECO:0000313" key="14">
    <source>
        <dbReference type="RefSeq" id="WP_028312997.1"/>
    </source>
</evidence>
<feature type="domain" description="Fe2OG dioxygenase" evidence="12">
    <location>
        <begin position="178"/>
        <end position="282"/>
    </location>
</feature>
<dbReference type="Pfam" id="PF14226">
    <property type="entry name" value="DIOX_N"/>
    <property type="match status" value="1"/>
</dbReference>
<keyword evidence="11" id="KW-0408">Iron</keyword>
<dbReference type="PRINTS" id="PR00682">
    <property type="entry name" value="IPNSYNTHASE"/>
</dbReference>
<protein>
    <recommendedName>
        <fullName evidence="5">2-oxoglutarate-dependent ethylene/succinate-forming enzyme</fullName>
        <ecNumber evidence="4">1.13.12.19</ecNumber>
        <ecNumber evidence="3">1.14.20.7</ecNumber>
    </recommendedName>
    <alternativeName>
        <fullName evidence="7">2-oxoglutarate dioxygenase (ethylene-forming)</fullName>
    </alternativeName>
    <alternativeName>
        <fullName evidence="8">2-oxoglutarate/L-arginine monooxygenase/decarboxylase (succinate-forming)</fullName>
    </alternativeName>
</protein>
<dbReference type="PANTHER" id="PTHR47990">
    <property type="entry name" value="2-OXOGLUTARATE (2OG) AND FE(II)-DEPENDENT OXYGENASE SUPERFAMILY PROTEIN-RELATED"/>
    <property type="match status" value="1"/>
</dbReference>
<evidence type="ECO:0000256" key="10">
    <source>
        <dbReference type="ARBA" id="ARBA00049359"/>
    </source>
</evidence>
<dbReference type="Pfam" id="PF03171">
    <property type="entry name" value="2OG-FeII_Oxy"/>
    <property type="match status" value="1"/>
</dbReference>
<dbReference type="SUPFAM" id="SSF51197">
    <property type="entry name" value="Clavaminate synthase-like"/>
    <property type="match status" value="1"/>
</dbReference>
<comment type="cofactor">
    <cofactor evidence="1">
        <name>Fe(2+)</name>
        <dbReference type="ChEBI" id="CHEBI:29033"/>
    </cofactor>
</comment>
<evidence type="ECO:0000256" key="5">
    <source>
        <dbReference type="ARBA" id="ARBA00019045"/>
    </source>
</evidence>
<evidence type="ECO:0000256" key="8">
    <source>
        <dbReference type="ARBA" id="ARBA00031282"/>
    </source>
</evidence>
<dbReference type="Proteomes" id="UP000675920">
    <property type="component" value="Unplaced"/>
</dbReference>
<sequence>MVQYVPPVRALAPVLDIARWRDGSDKPGVAREFDRICREIGFFYLTGHGMAPARMAGILREAERFFVLPLEAKQALHVAANRRGYEPMGLQSLDFDAPPDLKESMLIGRGNPPDHPYVLAGLANYGANQWPDEAALPGFRAFCEGYFAEAAEISRMLMAIFATVAGLPEDHFEPMLREPMATLRMIHYPPQPGAVVGNRIGCGAHTDWGAITLLVQDDTGGLEVQAASGEWLYAEPLPGAFVVNVGDMMPVWTDGAYHSNPHRVRNRSPERHRYSVPFFMDLDYFARVERLPAFAAPGSEARHAPRTAGEHLDLMYRLSYGEG</sequence>
<name>A0A8B6X6P7_9BURK</name>
<organism evidence="13 14">
    <name type="scientific">Derxia gummosa DSM 723</name>
    <dbReference type="NCBI Taxonomy" id="1121388"/>
    <lineage>
        <taxon>Bacteria</taxon>
        <taxon>Pseudomonadati</taxon>
        <taxon>Pseudomonadota</taxon>
        <taxon>Betaproteobacteria</taxon>
        <taxon>Burkholderiales</taxon>
        <taxon>Alcaligenaceae</taxon>
        <taxon>Derxia</taxon>
    </lineage>
</organism>
<dbReference type="EC" id="1.14.20.7" evidence="3"/>
<evidence type="ECO:0000256" key="2">
    <source>
        <dbReference type="ARBA" id="ARBA00004767"/>
    </source>
</evidence>
<dbReference type="EC" id="1.13.12.19" evidence="4"/>
<evidence type="ECO:0000256" key="1">
    <source>
        <dbReference type="ARBA" id="ARBA00001954"/>
    </source>
</evidence>
<evidence type="ECO:0000256" key="7">
    <source>
        <dbReference type="ARBA" id="ARBA00031011"/>
    </source>
</evidence>
<keyword evidence="11" id="KW-0560">Oxidoreductase</keyword>
<keyword evidence="11" id="KW-0479">Metal-binding</keyword>
<keyword evidence="14" id="KW-0223">Dioxygenase</keyword>
<dbReference type="Gene3D" id="2.60.120.330">
    <property type="entry name" value="B-lactam Antibiotic, Isopenicillin N Synthase, Chain"/>
    <property type="match status" value="1"/>
</dbReference>
<evidence type="ECO:0000256" key="4">
    <source>
        <dbReference type="ARBA" id="ARBA00012531"/>
    </source>
</evidence>
<proteinExistence type="inferred from homology"/>
<evidence type="ECO:0000256" key="11">
    <source>
        <dbReference type="RuleBase" id="RU003682"/>
    </source>
</evidence>
<dbReference type="OrthoDB" id="21825at2"/>
<dbReference type="InterPro" id="IPR044861">
    <property type="entry name" value="IPNS-like_FE2OG_OXY"/>
</dbReference>
<dbReference type="InterPro" id="IPR027443">
    <property type="entry name" value="IPNS-like_sf"/>
</dbReference>
<comment type="catalytic activity">
    <reaction evidence="9">
        <text>2-oxoglutarate + O2 + 2 H(+) = ethene + 3 CO2 + H2O</text>
        <dbReference type="Rhea" id="RHEA:31523"/>
        <dbReference type="ChEBI" id="CHEBI:15377"/>
        <dbReference type="ChEBI" id="CHEBI:15378"/>
        <dbReference type="ChEBI" id="CHEBI:15379"/>
        <dbReference type="ChEBI" id="CHEBI:16526"/>
        <dbReference type="ChEBI" id="CHEBI:16810"/>
        <dbReference type="ChEBI" id="CHEBI:18153"/>
        <dbReference type="EC" id="1.13.12.19"/>
    </reaction>
</comment>
<comment type="catalytic activity">
    <reaction evidence="10">
        <text>L-arginine + 2-oxoglutarate + O2 = guanidine + L-glutamate 5-semialdehyde + succinate + CO2</text>
        <dbReference type="Rhea" id="RHEA:31535"/>
        <dbReference type="ChEBI" id="CHEBI:15379"/>
        <dbReference type="ChEBI" id="CHEBI:16526"/>
        <dbReference type="ChEBI" id="CHEBI:16810"/>
        <dbReference type="ChEBI" id="CHEBI:30031"/>
        <dbReference type="ChEBI" id="CHEBI:30087"/>
        <dbReference type="ChEBI" id="CHEBI:32682"/>
        <dbReference type="ChEBI" id="CHEBI:58066"/>
        <dbReference type="EC" id="1.14.20.7"/>
    </reaction>
</comment>
<reference evidence="14" key="1">
    <citation type="submission" date="2025-08" db="UniProtKB">
        <authorList>
            <consortium name="RefSeq"/>
        </authorList>
    </citation>
    <scope>IDENTIFICATION</scope>
</reference>